<dbReference type="EMBL" id="JAPCXC010000056">
    <property type="protein sequence ID" value="KAJ1607679.1"/>
    <property type="molecule type" value="Genomic_DNA"/>
</dbReference>
<protein>
    <submittedName>
        <fullName evidence="2">Topoisomerase VIA</fullName>
    </submittedName>
</protein>
<accession>A0A9D5DFQ8</accession>
<dbReference type="CDD" id="cd00223">
    <property type="entry name" value="TOPRIM_TopoIIB_SPO"/>
    <property type="match status" value="1"/>
</dbReference>
<sequence length="229" mass="26398">MLAWYAKHVLKNQSQVNRLVQKLLKVPRISLGLFPSPKGIVGGRIKLIHREHGISGVTITDIFDPYENKYVIKTNVKYLLLIEKASIFQYLMEREIYNRIPCLIITGKGFPDISTRRFVSEIINKSEVTTLFLGDFDPHGINIYLTYVRGSNNFESKMAACSDIYYLGIQHEDTIILPSDTRIVLSENDKSTLKSLIEDPIIKECKPLLQQCMNMYERIPSNFKRLLNK</sequence>
<dbReference type="PANTHER" id="PTHR10848:SF0">
    <property type="entry name" value="MEIOTIC RECOMBINATION PROTEIN SPO11"/>
    <property type="match status" value="1"/>
</dbReference>
<dbReference type="GO" id="GO:0000228">
    <property type="term" value="C:nuclear chromosome"/>
    <property type="evidence" value="ECO:0007669"/>
    <property type="project" value="TreeGrafter"/>
</dbReference>
<dbReference type="GO" id="GO:0000706">
    <property type="term" value="P:meiotic DNA double-strand break processing"/>
    <property type="evidence" value="ECO:0007669"/>
    <property type="project" value="TreeGrafter"/>
</dbReference>
<proteinExistence type="predicted"/>
<comment type="caution">
    <text evidence="2">The sequence shown here is derived from an EMBL/GenBank/DDBJ whole genome shotgun (WGS) entry which is preliminary data.</text>
</comment>
<dbReference type="Proteomes" id="UP001067231">
    <property type="component" value="Unassembled WGS sequence"/>
</dbReference>
<dbReference type="OrthoDB" id="5377392at2759"/>
<dbReference type="InterPro" id="IPR002815">
    <property type="entry name" value="Spo11/TopoVI_A"/>
</dbReference>
<feature type="domain" description="Topoisomerase 6 subunit A/Spo11 TOPRIM" evidence="1">
    <location>
        <begin position="78"/>
        <end position="215"/>
    </location>
</feature>
<dbReference type="GO" id="GO:0003677">
    <property type="term" value="F:DNA binding"/>
    <property type="evidence" value="ECO:0007669"/>
    <property type="project" value="InterPro"/>
</dbReference>
<evidence type="ECO:0000259" key="1">
    <source>
        <dbReference type="Pfam" id="PF21180"/>
    </source>
</evidence>
<organism evidence="2">
    <name type="scientific">Cryptosporidium canis</name>
    <dbReference type="NCBI Taxonomy" id="195482"/>
    <lineage>
        <taxon>Eukaryota</taxon>
        <taxon>Sar</taxon>
        <taxon>Alveolata</taxon>
        <taxon>Apicomplexa</taxon>
        <taxon>Conoidasida</taxon>
        <taxon>Coccidia</taxon>
        <taxon>Eucoccidiorida</taxon>
        <taxon>Eimeriorina</taxon>
        <taxon>Cryptosporidiidae</taxon>
        <taxon>Cryptosporidium</taxon>
    </lineage>
</organism>
<dbReference type="InterPro" id="IPR036078">
    <property type="entry name" value="Spo11/TopoVI_A_sf"/>
</dbReference>
<dbReference type="PRINTS" id="PR01550">
    <property type="entry name" value="TOP6AFAMILY"/>
</dbReference>
<dbReference type="GO" id="GO:0042138">
    <property type="term" value="P:meiotic DNA double-strand break formation"/>
    <property type="evidence" value="ECO:0007669"/>
    <property type="project" value="TreeGrafter"/>
</dbReference>
<dbReference type="PANTHER" id="PTHR10848">
    <property type="entry name" value="MEIOTIC RECOMBINATION PROTEIN SPO11"/>
    <property type="match status" value="1"/>
</dbReference>
<dbReference type="GO" id="GO:0007131">
    <property type="term" value="P:reciprocal meiotic recombination"/>
    <property type="evidence" value="ECO:0007669"/>
    <property type="project" value="TreeGrafter"/>
</dbReference>
<dbReference type="Pfam" id="PF21180">
    <property type="entry name" value="TOP6A-Spo11_Toprim"/>
    <property type="match status" value="1"/>
</dbReference>
<dbReference type="GO" id="GO:0003918">
    <property type="term" value="F:DNA topoisomerase type II (double strand cut, ATP-hydrolyzing) activity"/>
    <property type="evidence" value="ECO:0007669"/>
    <property type="project" value="InterPro"/>
</dbReference>
<dbReference type="InterPro" id="IPR034136">
    <property type="entry name" value="TOPRIM_Topo6A/Spo11"/>
</dbReference>
<dbReference type="Gene3D" id="3.40.1360.10">
    <property type="match status" value="1"/>
</dbReference>
<reference evidence="2" key="1">
    <citation type="submission" date="2022-10" db="EMBL/GenBank/DDBJ databases">
        <title>Adaptive evolution leads to modifications in subtelomeric GC content in a zoonotic Cryptosporidium species.</title>
        <authorList>
            <person name="Li J."/>
            <person name="Feng Y."/>
            <person name="Xiao L."/>
        </authorList>
    </citation>
    <scope>NUCLEOTIDE SEQUENCE</scope>
    <source>
        <strain evidence="2">33844</strain>
    </source>
</reference>
<evidence type="ECO:0000313" key="2">
    <source>
        <dbReference type="EMBL" id="KAJ1607679.1"/>
    </source>
</evidence>
<dbReference type="AlphaFoldDB" id="A0A9D5DFQ8"/>
<name>A0A9D5DFQ8_9CRYT</name>
<dbReference type="SUPFAM" id="SSF56726">
    <property type="entry name" value="DNA topoisomerase IV, alpha subunit"/>
    <property type="match status" value="1"/>
</dbReference>
<gene>
    <name evidence="2" type="ORF">OJ253_2258</name>
</gene>